<sequence>MAAAAGAGARHRFSSTEDVANELKRLYTTYQRPLEENYLYGEFHSPILTDADIDSKPMVLLLGQYSVGKTTFIKHLLGRDFPGMRIGPEPTTDRFTIIMSGEEDRTIPGNALAVDRDMPFTSLQRFGTNFMSRLEAAQCKAPVLERVTLVDTPGVLSGEKQRAGRMYDFPRVVEWFAARADMILLLFDAHKLDISDEFKSTIEALRGNDDKIRVVMNKADMVTGQQLMRVYGALMWALGKVIGTPEVPRVYIGSFADFGYKNREFEVMFRREQSDLLRDLMALPGNSATRKVNEMVKRARLARVHALIISHLKQKMPSLWGHKKTQEKLVANMPQEFFEVMKAHRLPKGDFPDIARFREVAATFDFSKFKHLDKRLLAALDEVVSSHIPAILSELSRIQAEEIRRDRELAASADTILAITDGVISSKRLDAATPGFTDASAMRHETASSTGSGGASAAAAAATPPPPAATSWASTAAAAAAPAAESASGAAGNPFASPGSDSASWSRMVNKTARDADFFRIPGASEAYKVAGGEVRDTMLASGLAAPQLSKIFNLSDHDSDGYLDDEEYALLRYLLEAVADGMELPDTLPEHMVPPKQRR</sequence>
<dbReference type="EMBL" id="VLTL01000263">
    <property type="protein sequence ID" value="KAA0148491.1"/>
    <property type="molecule type" value="Genomic_DNA"/>
</dbReference>
<evidence type="ECO:0000256" key="6">
    <source>
        <dbReference type="ARBA" id="ARBA00022741"/>
    </source>
</evidence>
<dbReference type="InterPro" id="IPR011992">
    <property type="entry name" value="EF-hand-dom_pair"/>
</dbReference>
<dbReference type="Gene3D" id="3.40.50.300">
    <property type="entry name" value="P-loop containing nucleotide triphosphate hydrolases"/>
    <property type="match status" value="1"/>
</dbReference>
<evidence type="ECO:0000256" key="5">
    <source>
        <dbReference type="ARBA" id="ARBA00022723"/>
    </source>
</evidence>
<evidence type="ECO:0000256" key="7">
    <source>
        <dbReference type="ARBA" id="ARBA00022753"/>
    </source>
</evidence>
<dbReference type="InterPro" id="IPR027417">
    <property type="entry name" value="P-loop_NTPase"/>
</dbReference>
<dbReference type="GO" id="GO:0006897">
    <property type="term" value="P:endocytosis"/>
    <property type="evidence" value="ECO:0007669"/>
    <property type="project" value="TreeGrafter"/>
</dbReference>
<dbReference type="GO" id="GO:0016197">
    <property type="term" value="P:endosomal transport"/>
    <property type="evidence" value="ECO:0007669"/>
    <property type="project" value="TreeGrafter"/>
</dbReference>
<dbReference type="GO" id="GO:0046872">
    <property type="term" value="F:metal ion binding"/>
    <property type="evidence" value="ECO:0007669"/>
    <property type="project" value="UniProtKB-KW"/>
</dbReference>
<dbReference type="EMBL" id="VLTN01000109">
    <property type="protein sequence ID" value="KAA0145965.1"/>
    <property type="molecule type" value="Genomic_DNA"/>
</dbReference>
<dbReference type="Gene3D" id="1.10.238.10">
    <property type="entry name" value="EF-hand"/>
    <property type="match status" value="1"/>
</dbReference>
<protein>
    <submittedName>
        <fullName evidence="15">Uncharacterized protein</fullName>
    </submittedName>
</protein>
<evidence type="ECO:0000313" key="14">
    <source>
        <dbReference type="EMBL" id="KAA0145965.1"/>
    </source>
</evidence>
<keyword evidence="10" id="KW-0472">Membrane</keyword>
<proteinExistence type="predicted"/>
<dbReference type="GO" id="GO:0010008">
    <property type="term" value="C:endosome membrane"/>
    <property type="evidence" value="ECO:0007669"/>
    <property type="project" value="UniProtKB-SubCell"/>
</dbReference>
<dbReference type="Pfam" id="PF12763">
    <property type="entry name" value="EH"/>
    <property type="match status" value="1"/>
</dbReference>
<feature type="domain" description="EH" evidence="12">
    <location>
        <begin position="511"/>
        <end position="600"/>
    </location>
</feature>
<dbReference type="Pfam" id="PF16880">
    <property type="entry name" value="EHD_N"/>
    <property type="match status" value="1"/>
</dbReference>
<dbReference type="InterPro" id="IPR030381">
    <property type="entry name" value="G_DYNAMIN_dom"/>
</dbReference>
<evidence type="ECO:0000256" key="9">
    <source>
        <dbReference type="ARBA" id="ARBA00022840"/>
    </source>
</evidence>
<gene>
    <name evidence="15" type="ORF">FNF28_07449</name>
    <name evidence="14" type="ORF">FNF29_08324</name>
</gene>
<dbReference type="PROSITE" id="PS51718">
    <property type="entry name" value="G_DYNAMIN_2"/>
    <property type="match status" value="1"/>
</dbReference>
<evidence type="ECO:0000256" key="4">
    <source>
        <dbReference type="ARBA" id="ARBA00022553"/>
    </source>
</evidence>
<dbReference type="PANTHER" id="PTHR11216:SF31">
    <property type="entry name" value="AT21416P"/>
    <property type="match status" value="1"/>
</dbReference>
<dbReference type="SUPFAM" id="SSF52540">
    <property type="entry name" value="P-loop containing nucleoside triphosphate hydrolases"/>
    <property type="match status" value="1"/>
</dbReference>
<dbReference type="AlphaFoldDB" id="A0A5A8C9H3"/>
<evidence type="ECO:0000256" key="2">
    <source>
        <dbReference type="ARBA" id="ARBA00004413"/>
    </source>
</evidence>
<name>A0A5A8C9H3_CAFRO</name>
<comment type="subcellular location">
    <subcellularLocation>
        <location evidence="2">Cell membrane</location>
        <topology evidence="2">Peripheral membrane protein</topology>
        <orientation evidence="2">Cytoplasmic side</orientation>
    </subcellularLocation>
    <subcellularLocation>
        <location evidence="1">Endosome membrane</location>
        <topology evidence="1">Peripheral membrane protein</topology>
        <orientation evidence="1">Cytoplasmic side</orientation>
    </subcellularLocation>
</comment>
<dbReference type="InterPro" id="IPR000261">
    <property type="entry name" value="EH_dom"/>
</dbReference>
<feature type="region of interest" description="Disordered" evidence="11">
    <location>
        <begin position="442"/>
        <end position="474"/>
    </location>
</feature>
<dbReference type="Proteomes" id="UP000323011">
    <property type="component" value="Unassembled WGS sequence"/>
</dbReference>
<keyword evidence="7" id="KW-0967">Endosome</keyword>
<dbReference type="PANTHER" id="PTHR11216">
    <property type="entry name" value="EH DOMAIN"/>
    <property type="match status" value="1"/>
</dbReference>
<evidence type="ECO:0000313" key="16">
    <source>
        <dbReference type="Proteomes" id="UP000323011"/>
    </source>
</evidence>
<keyword evidence="9" id="KW-0067">ATP-binding</keyword>
<dbReference type="InterPro" id="IPR031692">
    <property type="entry name" value="EHD_N"/>
</dbReference>
<dbReference type="CDD" id="cd09913">
    <property type="entry name" value="EHD"/>
    <property type="match status" value="1"/>
</dbReference>
<evidence type="ECO:0000256" key="1">
    <source>
        <dbReference type="ARBA" id="ARBA00004125"/>
    </source>
</evidence>
<dbReference type="PROSITE" id="PS00018">
    <property type="entry name" value="EF_HAND_1"/>
    <property type="match status" value="1"/>
</dbReference>
<organism evidence="15 17">
    <name type="scientific">Cafeteria roenbergensis</name>
    <name type="common">Marine flagellate</name>
    <dbReference type="NCBI Taxonomy" id="33653"/>
    <lineage>
        <taxon>Eukaryota</taxon>
        <taxon>Sar</taxon>
        <taxon>Stramenopiles</taxon>
        <taxon>Bigyra</taxon>
        <taxon>Opalozoa</taxon>
        <taxon>Bicosoecida</taxon>
        <taxon>Cafeteriaceae</taxon>
        <taxon>Cafeteria</taxon>
    </lineage>
</organism>
<dbReference type="GO" id="GO:0005525">
    <property type="term" value="F:GTP binding"/>
    <property type="evidence" value="ECO:0007669"/>
    <property type="project" value="InterPro"/>
</dbReference>
<dbReference type="SMART" id="SM00027">
    <property type="entry name" value="EH"/>
    <property type="match status" value="1"/>
</dbReference>
<evidence type="ECO:0000259" key="12">
    <source>
        <dbReference type="PROSITE" id="PS50031"/>
    </source>
</evidence>
<evidence type="ECO:0000313" key="17">
    <source>
        <dbReference type="Proteomes" id="UP000324907"/>
    </source>
</evidence>
<keyword evidence="3" id="KW-1003">Cell membrane</keyword>
<dbReference type="InterPro" id="IPR040990">
    <property type="entry name" value="DUF5600"/>
</dbReference>
<comment type="caution">
    <text evidence="15">The sequence shown here is derived from an EMBL/GenBank/DDBJ whole genome shotgun (WGS) entry which is preliminary data.</text>
</comment>
<evidence type="ECO:0000256" key="10">
    <source>
        <dbReference type="ARBA" id="ARBA00023136"/>
    </source>
</evidence>
<dbReference type="InterPro" id="IPR018247">
    <property type="entry name" value="EF_Hand_1_Ca_BS"/>
</dbReference>
<dbReference type="GO" id="GO:0005524">
    <property type="term" value="F:ATP binding"/>
    <property type="evidence" value="ECO:0007669"/>
    <property type="project" value="UniProtKB-KW"/>
</dbReference>
<keyword evidence="16" id="KW-1185">Reference proteome</keyword>
<evidence type="ECO:0000256" key="8">
    <source>
        <dbReference type="ARBA" id="ARBA00022837"/>
    </source>
</evidence>
<dbReference type="Proteomes" id="UP000324907">
    <property type="component" value="Unassembled WGS sequence"/>
</dbReference>
<evidence type="ECO:0000313" key="15">
    <source>
        <dbReference type="EMBL" id="KAA0148491.1"/>
    </source>
</evidence>
<dbReference type="OMA" id="CAQIPNQ"/>
<dbReference type="Pfam" id="PF00350">
    <property type="entry name" value="Dynamin_N"/>
    <property type="match status" value="1"/>
</dbReference>
<evidence type="ECO:0000256" key="3">
    <source>
        <dbReference type="ARBA" id="ARBA00022475"/>
    </source>
</evidence>
<dbReference type="InterPro" id="IPR045063">
    <property type="entry name" value="Dynamin_N"/>
</dbReference>
<keyword evidence="6" id="KW-0547">Nucleotide-binding</keyword>
<evidence type="ECO:0000256" key="11">
    <source>
        <dbReference type="SAM" id="MobiDB-lite"/>
    </source>
</evidence>
<dbReference type="Pfam" id="PF18150">
    <property type="entry name" value="DUF5600"/>
    <property type="match status" value="1"/>
</dbReference>
<accession>A0A5A8C9H3</accession>
<keyword evidence="8" id="KW-0106">Calcium</keyword>
<evidence type="ECO:0000259" key="13">
    <source>
        <dbReference type="PROSITE" id="PS51718"/>
    </source>
</evidence>
<keyword evidence="4" id="KW-0597">Phosphoprotein</keyword>
<dbReference type="GO" id="GO:0005886">
    <property type="term" value="C:plasma membrane"/>
    <property type="evidence" value="ECO:0007669"/>
    <property type="project" value="UniProtKB-SubCell"/>
</dbReference>
<feature type="compositionally biased region" description="Low complexity" evidence="11">
    <location>
        <begin position="447"/>
        <end position="462"/>
    </location>
</feature>
<dbReference type="FunFam" id="3.40.50.300:FF:000147">
    <property type="entry name" value="EH domain-containing protein 1"/>
    <property type="match status" value="1"/>
</dbReference>
<dbReference type="PROSITE" id="PS50031">
    <property type="entry name" value="EH"/>
    <property type="match status" value="1"/>
</dbReference>
<dbReference type="Gene3D" id="1.10.268.20">
    <property type="match status" value="1"/>
</dbReference>
<reference evidence="16 17" key="1">
    <citation type="submission" date="2019-07" db="EMBL/GenBank/DDBJ databases">
        <title>Genomes of Cafeteria roenbergensis.</title>
        <authorList>
            <person name="Fischer M.G."/>
            <person name="Hackl T."/>
            <person name="Roman M."/>
        </authorList>
    </citation>
    <scope>NUCLEOTIDE SEQUENCE [LARGE SCALE GENOMIC DNA]</scope>
    <source>
        <strain evidence="14 16">BVI</strain>
        <strain evidence="15 17">RCC970-E3</strain>
    </source>
</reference>
<dbReference type="SUPFAM" id="SSF47473">
    <property type="entry name" value="EF-hand"/>
    <property type="match status" value="1"/>
</dbReference>
<keyword evidence="5" id="KW-0479">Metal-binding</keyword>
<feature type="domain" description="Dynamin-type G" evidence="13">
    <location>
        <begin position="53"/>
        <end position="293"/>
    </location>
</feature>